<evidence type="ECO:0000313" key="3">
    <source>
        <dbReference type="Proteomes" id="UP001176940"/>
    </source>
</evidence>
<gene>
    <name evidence="2" type="ORF">RIMI_LOCUS1515303</name>
</gene>
<evidence type="ECO:0000313" key="2">
    <source>
        <dbReference type="EMBL" id="CAJ0921418.1"/>
    </source>
</evidence>
<reference evidence="2" key="1">
    <citation type="submission" date="2023-07" db="EMBL/GenBank/DDBJ databases">
        <authorList>
            <person name="Stuckert A."/>
        </authorList>
    </citation>
    <scope>NUCLEOTIDE SEQUENCE</scope>
</reference>
<sequence length="255" mass="28484">SESEQDTGSDVPAEQTPLRLEEEWETAAETDRDSPCAAEETRLLTGGAVVILNKNEYVDEIKGQLADPGVYERLTCDPKFAIAREIKIVLDNALDSKIIDQDLYDFLTIKFPVTPVLYALPKIHKSLMHPPGRSIVSGCNSILSNIGILLDKILNPTAMGANMAPAYANIVMSVLEEDLVYVSHHFSYVAAWRRYIDDVFLIWIGTKDSLLEFHEYLNTIDETIKFTLVYSDTSIQFLDVNVQMENGVPSSVVII</sequence>
<accession>A0ABN9KRX1</accession>
<dbReference type="Proteomes" id="UP001176940">
    <property type="component" value="Unassembled WGS sequence"/>
</dbReference>
<name>A0ABN9KRX1_9NEOB</name>
<dbReference type="PANTHER" id="PTHR21301">
    <property type="entry name" value="REVERSE TRANSCRIPTASE"/>
    <property type="match status" value="1"/>
</dbReference>
<evidence type="ECO:0008006" key="4">
    <source>
        <dbReference type="Google" id="ProtNLM"/>
    </source>
</evidence>
<comment type="caution">
    <text evidence="2">The sequence shown here is derived from an EMBL/GenBank/DDBJ whole genome shotgun (WGS) entry which is preliminary data.</text>
</comment>
<organism evidence="2 3">
    <name type="scientific">Ranitomeya imitator</name>
    <name type="common">mimic poison frog</name>
    <dbReference type="NCBI Taxonomy" id="111125"/>
    <lineage>
        <taxon>Eukaryota</taxon>
        <taxon>Metazoa</taxon>
        <taxon>Chordata</taxon>
        <taxon>Craniata</taxon>
        <taxon>Vertebrata</taxon>
        <taxon>Euteleostomi</taxon>
        <taxon>Amphibia</taxon>
        <taxon>Batrachia</taxon>
        <taxon>Anura</taxon>
        <taxon>Neobatrachia</taxon>
        <taxon>Hyloidea</taxon>
        <taxon>Dendrobatidae</taxon>
        <taxon>Dendrobatinae</taxon>
        <taxon>Ranitomeya</taxon>
    </lineage>
</organism>
<protein>
    <recommendedName>
        <fullName evidence="4">Reverse transcriptase</fullName>
    </recommendedName>
</protein>
<proteinExistence type="predicted"/>
<evidence type="ECO:0000256" key="1">
    <source>
        <dbReference type="SAM" id="MobiDB-lite"/>
    </source>
</evidence>
<dbReference type="PANTHER" id="PTHR21301:SF12">
    <property type="match status" value="1"/>
</dbReference>
<dbReference type="EMBL" id="CAUEEQ010001989">
    <property type="protein sequence ID" value="CAJ0921418.1"/>
    <property type="molecule type" value="Genomic_DNA"/>
</dbReference>
<keyword evidence="3" id="KW-1185">Reference proteome</keyword>
<feature type="non-terminal residue" evidence="2">
    <location>
        <position position="1"/>
    </location>
</feature>
<feature type="region of interest" description="Disordered" evidence="1">
    <location>
        <begin position="1"/>
        <end position="32"/>
    </location>
</feature>